<dbReference type="Gene3D" id="3.30.1370.110">
    <property type="match status" value="1"/>
</dbReference>
<reference evidence="3" key="1">
    <citation type="submission" date="2022-07" db="EMBL/GenBank/DDBJ databases">
        <authorList>
            <person name="Xamxidin M."/>
        </authorList>
    </citation>
    <scope>NUCLEOTIDE SEQUENCE</scope>
    <source>
        <strain evidence="3">YS8-69</strain>
    </source>
</reference>
<proteinExistence type="predicted"/>
<dbReference type="EMBL" id="JANKHG010000017">
    <property type="protein sequence ID" value="MCR2747005.1"/>
    <property type="molecule type" value="Genomic_DNA"/>
</dbReference>
<dbReference type="RefSeq" id="WP_257512209.1">
    <property type="nucleotide sequence ID" value="NZ_JANKHG010000017.1"/>
</dbReference>
<keyword evidence="1" id="KW-0175">Coiled coil</keyword>
<evidence type="ECO:0000259" key="2">
    <source>
        <dbReference type="PROSITE" id="PS50828"/>
    </source>
</evidence>
<protein>
    <submittedName>
        <fullName evidence="3">Smr/MutS family protein</fullName>
    </submittedName>
</protein>
<evidence type="ECO:0000313" key="3">
    <source>
        <dbReference type="EMBL" id="MCR2747005.1"/>
    </source>
</evidence>
<name>A0ABT1XI91_9BURK</name>
<sequence>MKKLTSMADLEGVRRSLEAQRLEAERLGEIKAEKARIKAEEEKKRHDEANLFKRQVRDVTPLRDVNIKIHKPVKPLPIARQRELDDESVLWESISDEMDVERFLETDDKLSYRRNGVGLEALKKLRKGKWVVQAQIDLHGLRSDEARTAVGEFLRSSVKHDIRCVRIIHGKGLGSIGKEPVLKEKVKRWLVQKDEVLAFCQAPPRDGGAGALLVILKARQ</sequence>
<evidence type="ECO:0000313" key="4">
    <source>
        <dbReference type="Proteomes" id="UP001165267"/>
    </source>
</evidence>
<dbReference type="SMART" id="SM00463">
    <property type="entry name" value="SMR"/>
    <property type="match status" value="1"/>
</dbReference>
<comment type="caution">
    <text evidence="3">The sequence shown here is derived from an EMBL/GenBank/DDBJ whole genome shotgun (WGS) entry which is preliminary data.</text>
</comment>
<dbReference type="Proteomes" id="UP001165267">
    <property type="component" value="Unassembled WGS sequence"/>
</dbReference>
<accession>A0ABT1XI91</accession>
<organism evidence="3 4">
    <name type="scientific">Limnobacter parvus</name>
    <dbReference type="NCBI Taxonomy" id="2939690"/>
    <lineage>
        <taxon>Bacteria</taxon>
        <taxon>Pseudomonadati</taxon>
        <taxon>Pseudomonadota</taxon>
        <taxon>Betaproteobacteria</taxon>
        <taxon>Burkholderiales</taxon>
        <taxon>Burkholderiaceae</taxon>
        <taxon>Limnobacter</taxon>
    </lineage>
</organism>
<dbReference type="InterPro" id="IPR036063">
    <property type="entry name" value="Smr_dom_sf"/>
</dbReference>
<dbReference type="InterPro" id="IPR002625">
    <property type="entry name" value="Smr_dom"/>
</dbReference>
<keyword evidence="4" id="KW-1185">Reference proteome</keyword>
<dbReference type="PROSITE" id="PS50828">
    <property type="entry name" value="SMR"/>
    <property type="match status" value="1"/>
</dbReference>
<dbReference type="PANTHER" id="PTHR35562:SF2">
    <property type="entry name" value="DNA ENDONUCLEASE SMRA-RELATED"/>
    <property type="match status" value="1"/>
</dbReference>
<dbReference type="Pfam" id="PF01713">
    <property type="entry name" value="Smr"/>
    <property type="match status" value="1"/>
</dbReference>
<evidence type="ECO:0000256" key="1">
    <source>
        <dbReference type="SAM" id="Coils"/>
    </source>
</evidence>
<feature type="domain" description="Smr" evidence="2">
    <location>
        <begin position="136"/>
        <end position="217"/>
    </location>
</feature>
<dbReference type="SUPFAM" id="SSF160443">
    <property type="entry name" value="SMR domain-like"/>
    <property type="match status" value="1"/>
</dbReference>
<gene>
    <name evidence="3" type="ORF">NSP04_10125</name>
</gene>
<dbReference type="PANTHER" id="PTHR35562">
    <property type="entry name" value="DNA ENDONUCLEASE SMRA-RELATED"/>
    <property type="match status" value="1"/>
</dbReference>
<feature type="coiled-coil region" evidence="1">
    <location>
        <begin position="7"/>
        <end position="50"/>
    </location>
</feature>